<dbReference type="EMBL" id="JBEDUW010000003">
    <property type="protein sequence ID" value="KAK9938364.1"/>
    <property type="molecule type" value="Genomic_DNA"/>
</dbReference>
<sequence length="90" mass="9286">MPSRTPTSRLLSSFLIAHPSCLARAPLPSPGLPVQLLITFATPQPVSSSPQSPLCPLAGPCVQNGSCCSPLRRAAPNHSTVAASSHGELF</sequence>
<evidence type="ECO:0008006" key="4">
    <source>
        <dbReference type="Google" id="ProtNLM"/>
    </source>
</evidence>
<protein>
    <recommendedName>
        <fullName evidence="4">Secreted protein</fullName>
    </recommendedName>
</protein>
<name>A0AAW1XP60_RUBAR</name>
<dbReference type="AlphaFoldDB" id="A0AAW1XP60"/>
<keyword evidence="1" id="KW-0732">Signal</keyword>
<keyword evidence="3" id="KW-1185">Reference proteome</keyword>
<proteinExistence type="predicted"/>
<gene>
    <name evidence="2" type="ORF">M0R45_015107</name>
</gene>
<organism evidence="2 3">
    <name type="scientific">Rubus argutus</name>
    <name type="common">Southern blackberry</name>
    <dbReference type="NCBI Taxonomy" id="59490"/>
    <lineage>
        <taxon>Eukaryota</taxon>
        <taxon>Viridiplantae</taxon>
        <taxon>Streptophyta</taxon>
        <taxon>Embryophyta</taxon>
        <taxon>Tracheophyta</taxon>
        <taxon>Spermatophyta</taxon>
        <taxon>Magnoliopsida</taxon>
        <taxon>eudicotyledons</taxon>
        <taxon>Gunneridae</taxon>
        <taxon>Pentapetalae</taxon>
        <taxon>rosids</taxon>
        <taxon>fabids</taxon>
        <taxon>Rosales</taxon>
        <taxon>Rosaceae</taxon>
        <taxon>Rosoideae</taxon>
        <taxon>Rosoideae incertae sedis</taxon>
        <taxon>Rubus</taxon>
    </lineage>
</organism>
<dbReference type="Proteomes" id="UP001457282">
    <property type="component" value="Unassembled WGS sequence"/>
</dbReference>
<feature type="chain" id="PRO_5043856112" description="Secreted protein" evidence="1">
    <location>
        <begin position="24"/>
        <end position="90"/>
    </location>
</feature>
<feature type="signal peptide" evidence="1">
    <location>
        <begin position="1"/>
        <end position="23"/>
    </location>
</feature>
<accession>A0AAW1XP60</accession>
<evidence type="ECO:0000313" key="2">
    <source>
        <dbReference type="EMBL" id="KAK9938364.1"/>
    </source>
</evidence>
<evidence type="ECO:0000313" key="3">
    <source>
        <dbReference type="Proteomes" id="UP001457282"/>
    </source>
</evidence>
<evidence type="ECO:0000256" key="1">
    <source>
        <dbReference type="SAM" id="SignalP"/>
    </source>
</evidence>
<comment type="caution">
    <text evidence="2">The sequence shown here is derived from an EMBL/GenBank/DDBJ whole genome shotgun (WGS) entry which is preliminary data.</text>
</comment>
<reference evidence="2 3" key="1">
    <citation type="journal article" date="2023" name="G3 (Bethesda)">
        <title>A chromosome-length genome assembly and annotation of blackberry (Rubus argutus, cv. 'Hillquist').</title>
        <authorList>
            <person name="Bruna T."/>
            <person name="Aryal R."/>
            <person name="Dudchenko O."/>
            <person name="Sargent D.J."/>
            <person name="Mead D."/>
            <person name="Buti M."/>
            <person name="Cavallini A."/>
            <person name="Hytonen T."/>
            <person name="Andres J."/>
            <person name="Pham M."/>
            <person name="Weisz D."/>
            <person name="Mascagni F."/>
            <person name="Usai G."/>
            <person name="Natali L."/>
            <person name="Bassil N."/>
            <person name="Fernandez G.E."/>
            <person name="Lomsadze A."/>
            <person name="Armour M."/>
            <person name="Olukolu B."/>
            <person name="Poorten T."/>
            <person name="Britton C."/>
            <person name="Davik J."/>
            <person name="Ashrafi H."/>
            <person name="Aiden E.L."/>
            <person name="Borodovsky M."/>
            <person name="Worthington M."/>
        </authorList>
    </citation>
    <scope>NUCLEOTIDE SEQUENCE [LARGE SCALE GENOMIC DNA]</scope>
    <source>
        <strain evidence="2">PI 553951</strain>
    </source>
</reference>